<comment type="caution">
    <text evidence="1">The sequence shown here is derived from an EMBL/GenBank/DDBJ whole genome shotgun (WGS) entry which is preliminary data.</text>
</comment>
<reference evidence="1 2" key="1">
    <citation type="submission" date="2020-08" db="EMBL/GenBank/DDBJ databases">
        <title>Functional genomics of gut bacteria from endangered species of beetles.</title>
        <authorList>
            <person name="Carlos-Shanley C."/>
        </authorList>
    </citation>
    <scope>NUCLEOTIDE SEQUENCE [LARGE SCALE GENOMIC DNA]</scope>
    <source>
        <strain evidence="1 2">S00151</strain>
    </source>
</reference>
<evidence type="ECO:0000313" key="1">
    <source>
        <dbReference type="EMBL" id="MBB4807941.1"/>
    </source>
</evidence>
<name>A0A840KEY6_9FLAO</name>
<dbReference type="Proteomes" id="UP000592180">
    <property type="component" value="Unassembled WGS sequence"/>
</dbReference>
<keyword evidence="2" id="KW-1185">Reference proteome</keyword>
<accession>A0A840KEY6</accession>
<dbReference type="AlphaFoldDB" id="A0A840KEY6"/>
<sequence>MTPEKYIPLFSAFWKEKYHAVLAEEHLQSIENNIQRFKEGVLDWDMPYFNEEIKINRNESFNIFISILESQIPDQVKAEKLEKIPFEHWLNILGQRLTSASIRDENAIPPLKNTLIESCQKLFNHEITIAQRAWEKHVGRMEDPFWGEVKGNNKEKQEKVMERIHHIIDHKTWWNVFFHYKHELVFEIREKEGHGIRWSHGGTQLIGFLETFINE</sequence>
<gene>
    <name evidence="1" type="ORF">HNP38_003257</name>
</gene>
<dbReference type="PANTHER" id="PTHR34204">
    <property type="entry name" value="RNA-BINDING ASCH DOMAIN PROTEIN"/>
    <property type="match status" value="1"/>
</dbReference>
<protein>
    <submittedName>
        <fullName evidence="1">Uncharacterized protein</fullName>
    </submittedName>
</protein>
<dbReference type="EMBL" id="JACHLE010000005">
    <property type="protein sequence ID" value="MBB4807941.1"/>
    <property type="molecule type" value="Genomic_DNA"/>
</dbReference>
<dbReference type="RefSeq" id="WP_184191327.1">
    <property type="nucleotide sequence ID" value="NZ_JACHLE010000005.1"/>
</dbReference>
<organism evidence="1 2">
    <name type="scientific">Chryseobacterium defluvii</name>
    <dbReference type="NCBI Taxonomy" id="160396"/>
    <lineage>
        <taxon>Bacteria</taxon>
        <taxon>Pseudomonadati</taxon>
        <taxon>Bacteroidota</taxon>
        <taxon>Flavobacteriia</taxon>
        <taxon>Flavobacteriales</taxon>
        <taxon>Weeksellaceae</taxon>
        <taxon>Chryseobacterium group</taxon>
        <taxon>Chryseobacterium</taxon>
    </lineage>
</organism>
<proteinExistence type="predicted"/>
<dbReference type="PANTHER" id="PTHR34204:SF2">
    <property type="entry name" value="RNA-BINDING ASCH DOMAIN PROTEIN"/>
    <property type="match status" value="1"/>
</dbReference>
<evidence type="ECO:0000313" key="2">
    <source>
        <dbReference type="Proteomes" id="UP000592180"/>
    </source>
</evidence>